<evidence type="ECO:0000256" key="1">
    <source>
        <dbReference type="SAM" id="MobiDB-lite"/>
    </source>
</evidence>
<dbReference type="Proteomes" id="UP000233837">
    <property type="component" value="Unassembled WGS sequence"/>
</dbReference>
<feature type="compositionally biased region" description="Polar residues" evidence="1">
    <location>
        <begin position="1"/>
        <end position="10"/>
    </location>
</feature>
<sequence length="70" mass="7364">MAARGTGTTAKESRIAAKRGTRGTETATKGIGTVAKGNRNNSQRESEKATRQGKPKSHKEGEINGQPKGK</sequence>
<accession>A0A2I0V9Z0</accession>
<gene>
    <name evidence="2" type="ORF">MA16_Dca029145</name>
</gene>
<evidence type="ECO:0000313" key="3">
    <source>
        <dbReference type="Proteomes" id="UP000233837"/>
    </source>
</evidence>
<name>A0A2I0V9Z0_9ASPA</name>
<organism evidence="2 3">
    <name type="scientific">Dendrobium catenatum</name>
    <dbReference type="NCBI Taxonomy" id="906689"/>
    <lineage>
        <taxon>Eukaryota</taxon>
        <taxon>Viridiplantae</taxon>
        <taxon>Streptophyta</taxon>
        <taxon>Embryophyta</taxon>
        <taxon>Tracheophyta</taxon>
        <taxon>Spermatophyta</taxon>
        <taxon>Magnoliopsida</taxon>
        <taxon>Liliopsida</taxon>
        <taxon>Asparagales</taxon>
        <taxon>Orchidaceae</taxon>
        <taxon>Epidendroideae</taxon>
        <taxon>Malaxideae</taxon>
        <taxon>Dendrobiinae</taxon>
        <taxon>Dendrobium</taxon>
    </lineage>
</organism>
<feature type="region of interest" description="Disordered" evidence="1">
    <location>
        <begin position="1"/>
        <end position="70"/>
    </location>
</feature>
<reference evidence="2 3" key="1">
    <citation type="journal article" date="2016" name="Sci. Rep.">
        <title>The Dendrobium catenatum Lindl. genome sequence provides insights into polysaccharide synthase, floral development and adaptive evolution.</title>
        <authorList>
            <person name="Zhang G.Q."/>
            <person name="Xu Q."/>
            <person name="Bian C."/>
            <person name="Tsai W.C."/>
            <person name="Yeh C.M."/>
            <person name="Liu K.W."/>
            <person name="Yoshida K."/>
            <person name="Zhang L.S."/>
            <person name="Chang S.B."/>
            <person name="Chen F."/>
            <person name="Shi Y."/>
            <person name="Su Y.Y."/>
            <person name="Zhang Y.Q."/>
            <person name="Chen L.J."/>
            <person name="Yin Y."/>
            <person name="Lin M."/>
            <person name="Huang H."/>
            <person name="Deng H."/>
            <person name="Wang Z.W."/>
            <person name="Zhu S.L."/>
            <person name="Zhao X."/>
            <person name="Deng C."/>
            <person name="Niu S.C."/>
            <person name="Huang J."/>
            <person name="Wang M."/>
            <person name="Liu G.H."/>
            <person name="Yang H.J."/>
            <person name="Xiao X.J."/>
            <person name="Hsiao Y.Y."/>
            <person name="Wu W.L."/>
            <person name="Chen Y.Y."/>
            <person name="Mitsuda N."/>
            <person name="Ohme-Takagi M."/>
            <person name="Luo Y.B."/>
            <person name="Van de Peer Y."/>
            <person name="Liu Z.J."/>
        </authorList>
    </citation>
    <scope>NUCLEOTIDE SEQUENCE [LARGE SCALE GENOMIC DNA]</scope>
    <source>
        <tissue evidence="2">The whole plant</tissue>
    </source>
</reference>
<dbReference type="EMBL" id="KZ505198">
    <property type="protein sequence ID" value="PKU60226.1"/>
    <property type="molecule type" value="Genomic_DNA"/>
</dbReference>
<evidence type="ECO:0000313" key="2">
    <source>
        <dbReference type="EMBL" id="PKU60226.1"/>
    </source>
</evidence>
<reference evidence="2 3" key="2">
    <citation type="journal article" date="2017" name="Nature">
        <title>The Apostasia genome and the evolution of orchids.</title>
        <authorList>
            <person name="Zhang G.Q."/>
            <person name="Liu K.W."/>
            <person name="Li Z."/>
            <person name="Lohaus R."/>
            <person name="Hsiao Y.Y."/>
            <person name="Niu S.C."/>
            <person name="Wang J.Y."/>
            <person name="Lin Y.C."/>
            <person name="Xu Q."/>
            <person name="Chen L.J."/>
            <person name="Yoshida K."/>
            <person name="Fujiwara S."/>
            <person name="Wang Z.W."/>
            <person name="Zhang Y.Q."/>
            <person name="Mitsuda N."/>
            <person name="Wang M."/>
            <person name="Liu G.H."/>
            <person name="Pecoraro L."/>
            <person name="Huang H.X."/>
            <person name="Xiao X.J."/>
            <person name="Lin M."/>
            <person name="Wu X.Y."/>
            <person name="Wu W.L."/>
            <person name="Chen Y.Y."/>
            <person name="Chang S.B."/>
            <person name="Sakamoto S."/>
            <person name="Ohme-Takagi M."/>
            <person name="Yagi M."/>
            <person name="Zeng S.J."/>
            <person name="Shen C.Y."/>
            <person name="Yeh C.M."/>
            <person name="Luo Y.B."/>
            <person name="Tsai W.C."/>
            <person name="Van de Peer Y."/>
            <person name="Liu Z.J."/>
        </authorList>
    </citation>
    <scope>NUCLEOTIDE SEQUENCE [LARGE SCALE GENOMIC DNA]</scope>
    <source>
        <tissue evidence="2">The whole plant</tissue>
    </source>
</reference>
<protein>
    <submittedName>
        <fullName evidence="2">Uncharacterized protein</fullName>
    </submittedName>
</protein>
<dbReference type="AlphaFoldDB" id="A0A2I0V9Z0"/>
<proteinExistence type="predicted"/>
<keyword evidence="3" id="KW-1185">Reference proteome</keyword>